<accession>A0A9D4RXH5</accession>
<dbReference type="Pfam" id="PF10545">
    <property type="entry name" value="MADF_DNA_bdg"/>
    <property type="match status" value="1"/>
</dbReference>
<reference evidence="3" key="1">
    <citation type="journal article" date="2019" name="bioRxiv">
        <title>The Genome of the Zebra Mussel, Dreissena polymorpha: A Resource for Invasive Species Research.</title>
        <authorList>
            <person name="McCartney M.A."/>
            <person name="Auch B."/>
            <person name="Kono T."/>
            <person name="Mallez S."/>
            <person name="Zhang Y."/>
            <person name="Obille A."/>
            <person name="Becker A."/>
            <person name="Abrahante J.E."/>
            <person name="Garbe J."/>
            <person name="Badalamenti J.P."/>
            <person name="Herman A."/>
            <person name="Mangelson H."/>
            <person name="Liachko I."/>
            <person name="Sullivan S."/>
            <person name="Sone E.D."/>
            <person name="Koren S."/>
            <person name="Silverstein K.A.T."/>
            <person name="Beckman K.B."/>
            <person name="Gohl D.M."/>
        </authorList>
    </citation>
    <scope>NUCLEOTIDE SEQUENCE</scope>
    <source>
        <strain evidence="3">Duluth1</strain>
        <tissue evidence="3">Whole animal</tissue>
    </source>
</reference>
<dbReference type="Proteomes" id="UP000828390">
    <property type="component" value="Unassembled WGS sequence"/>
</dbReference>
<organism evidence="3 4">
    <name type="scientific">Dreissena polymorpha</name>
    <name type="common">Zebra mussel</name>
    <name type="synonym">Mytilus polymorpha</name>
    <dbReference type="NCBI Taxonomy" id="45954"/>
    <lineage>
        <taxon>Eukaryota</taxon>
        <taxon>Metazoa</taxon>
        <taxon>Spiralia</taxon>
        <taxon>Lophotrochozoa</taxon>
        <taxon>Mollusca</taxon>
        <taxon>Bivalvia</taxon>
        <taxon>Autobranchia</taxon>
        <taxon>Heteroconchia</taxon>
        <taxon>Euheterodonta</taxon>
        <taxon>Imparidentia</taxon>
        <taxon>Neoheterodontei</taxon>
        <taxon>Myida</taxon>
        <taxon>Dreissenoidea</taxon>
        <taxon>Dreissenidae</taxon>
        <taxon>Dreissena</taxon>
    </lineage>
</organism>
<evidence type="ECO:0000259" key="2">
    <source>
        <dbReference type="PROSITE" id="PS51029"/>
    </source>
</evidence>
<name>A0A9D4RXH5_DREPO</name>
<keyword evidence="4" id="KW-1185">Reference proteome</keyword>
<dbReference type="InterPro" id="IPR006578">
    <property type="entry name" value="MADF-dom"/>
</dbReference>
<dbReference type="EMBL" id="JAIWYP010000001">
    <property type="protein sequence ID" value="KAH3882227.1"/>
    <property type="molecule type" value="Genomic_DNA"/>
</dbReference>
<comment type="caution">
    <text evidence="3">The sequence shown here is derived from an EMBL/GenBank/DDBJ whole genome shotgun (WGS) entry which is preliminary data.</text>
</comment>
<protein>
    <recommendedName>
        <fullName evidence="2">MADF domain-containing protein</fullName>
    </recommendedName>
</protein>
<feature type="domain" description="MADF" evidence="2">
    <location>
        <begin position="67"/>
        <end position="123"/>
    </location>
</feature>
<proteinExistence type="predicted"/>
<reference evidence="3" key="2">
    <citation type="submission" date="2020-11" db="EMBL/GenBank/DDBJ databases">
        <authorList>
            <person name="McCartney M.A."/>
            <person name="Auch B."/>
            <person name="Kono T."/>
            <person name="Mallez S."/>
            <person name="Becker A."/>
            <person name="Gohl D.M."/>
            <person name="Silverstein K.A.T."/>
            <person name="Koren S."/>
            <person name="Bechman K.B."/>
            <person name="Herman A."/>
            <person name="Abrahante J.E."/>
            <person name="Garbe J."/>
        </authorList>
    </citation>
    <scope>NUCLEOTIDE SEQUENCE</scope>
    <source>
        <strain evidence="3">Duluth1</strain>
        <tissue evidence="3">Whole animal</tissue>
    </source>
</reference>
<feature type="compositionally biased region" description="Pro residues" evidence="1">
    <location>
        <begin position="19"/>
        <end position="30"/>
    </location>
</feature>
<evidence type="ECO:0000313" key="4">
    <source>
        <dbReference type="Proteomes" id="UP000828390"/>
    </source>
</evidence>
<sequence length="123" mass="14172">MPAKRKGSKTSRTAVVDVHPPPPPPPPPQPEEIEDASVETPPPQDDAPKKTKFPRTTITYTDQQKEEILDLLKANPSIYEKRRADYKNMQLKESLWQQQADKMGTSVLELKTWYNSQRTKMER</sequence>
<evidence type="ECO:0000313" key="3">
    <source>
        <dbReference type="EMBL" id="KAH3882227.1"/>
    </source>
</evidence>
<dbReference type="PROSITE" id="PS51029">
    <property type="entry name" value="MADF"/>
    <property type="match status" value="1"/>
</dbReference>
<dbReference type="AlphaFoldDB" id="A0A9D4RXH5"/>
<feature type="region of interest" description="Disordered" evidence="1">
    <location>
        <begin position="1"/>
        <end position="59"/>
    </location>
</feature>
<evidence type="ECO:0000256" key="1">
    <source>
        <dbReference type="SAM" id="MobiDB-lite"/>
    </source>
</evidence>
<gene>
    <name evidence="3" type="ORF">DPMN_006161</name>
</gene>